<reference evidence="1 2" key="1">
    <citation type="journal article" date="2015" name="Genome Biol. Evol.">
        <title>Phylogenomic analyses indicate that early fungi evolved digesting cell walls of algal ancestors of land plants.</title>
        <authorList>
            <person name="Chang Y."/>
            <person name="Wang S."/>
            <person name="Sekimoto S."/>
            <person name="Aerts A.L."/>
            <person name="Choi C."/>
            <person name="Clum A."/>
            <person name="LaButti K.M."/>
            <person name="Lindquist E.A."/>
            <person name="Yee Ngan C."/>
            <person name="Ohm R.A."/>
            <person name="Salamov A.A."/>
            <person name="Grigoriev I.V."/>
            <person name="Spatafora J.W."/>
            <person name="Berbee M.L."/>
        </authorList>
    </citation>
    <scope>NUCLEOTIDE SEQUENCE [LARGE SCALE GENOMIC DNA]</scope>
    <source>
        <strain evidence="1 2">NRRL 28638</strain>
    </source>
</reference>
<dbReference type="Proteomes" id="UP000070444">
    <property type="component" value="Unassembled WGS sequence"/>
</dbReference>
<organism evidence="1 2">
    <name type="scientific">Conidiobolus coronatus (strain ATCC 28846 / CBS 209.66 / NRRL 28638)</name>
    <name type="common">Delacroixia coronata</name>
    <dbReference type="NCBI Taxonomy" id="796925"/>
    <lineage>
        <taxon>Eukaryota</taxon>
        <taxon>Fungi</taxon>
        <taxon>Fungi incertae sedis</taxon>
        <taxon>Zoopagomycota</taxon>
        <taxon>Entomophthoromycotina</taxon>
        <taxon>Entomophthoromycetes</taxon>
        <taxon>Entomophthorales</taxon>
        <taxon>Ancylistaceae</taxon>
        <taxon>Conidiobolus</taxon>
    </lineage>
</organism>
<sequence>VANTEYRFNRRAFADDYDNFVEDSQDTYPEKIELEASVEDLIFDKFGLEEGINYKVDNIYSSEDELGHEEDQENIGLVANNDGDTYVISNITNEYDSITTTKQYIKRGGEKIEKTWSFELELDFGNSDKLASVESKFTRRAFVQDDENFAEEEWNNIQESSDLDIGIQYILDEYDLEEEIDYRITSSHSSDIRVTYIYMTRLNDGLEAWYYRICALDDINY</sequence>
<gene>
    <name evidence="1" type="ORF">CONCODRAFT_3137</name>
</gene>
<evidence type="ECO:0000313" key="2">
    <source>
        <dbReference type="Proteomes" id="UP000070444"/>
    </source>
</evidence>
<feature type="non-terminal residue" evidence="1">
    <location>
        <position position="1"/>
    </location>
</feature>
<keyword evidence="2" id="KW-1185">Reference proteome</keyword>
<name>A0A137PFW5_CONC2</name>
<accession>A0A137PFW5</accession>
<dbReference type="EMBL" id="KQ964430">
    <property type="protein sequence ID" value="KXN73896.1"/>
    <property type="molecule type" value="Genomic_DNA"/>
</dbReference>
<proteinExistence type="predicted"/>
<evidence type="ECO:0000313" key="1">
    <source>
        <dbReference type="EMBL" id="KXN73896.1"/>
    </source>
</evidence>
<protein>
    <submittedName>
        <fullName evidence="1">Uncharacterized protein</fullName>
    </submittedName>
</protein>
<dbReference type="AlphaFoldDB" id="A0A137PFW5"/>